<dbReference type="Proteomes" id="UP001195660">
    <property type="component" value="Unassembled WGS sequence"/>
</dbReference>
<comment type="caution">
    <text evidence="2">The sequence shown here is derived from an EMBL/GenBank/DDBJ whole genome shotgun (WGS) entry which is preliminary data.</text>
</comment>
<dbReference type="PANTHER" id="PTHR43685:SF2">
    <property type="entry name" value="GLYCOSYLTRANSFERASE 2-LIKE DOMAIN-CONTAINING PROTEIN"/>
    <property type="match status" value="1"/>
</dbReference>
<organism evidence="2 3">
    <name type="scientific">Deefgea chitinilytica</name>
    <dbReference type="NCBI Taxonomy" id="570276"/>
    <lineage>
        <taxon>Bacteria</taxon>
        <taxon>Pseudomonadati</taxon>
        <taxon>Pseudomonadota</taxon>
        <taxon>Betaproteobacteria</taxon>
        <taxon>Neisseriales</taxon>
        <taxon>Chitinibacteraceae</taxon>
        <taxon>Deefgea</taxon>
    </lineage>
</organism>
<keyword evidence="3" id="KW-1185">Reference proteome</keyword>
<gene>
    <name evidence="2" type="ORF">GM173_13635</name>
</gene>
<dbReference type="Pfam" id="PF00535">
    <property type="entry name" value="Glycos_transf_2"/>
    <property type="match status" value="1"/>
</dbReference>
<dbReference type="InterPro" id="IPR050834">
    <property type="entry name" value="Glycosyltransf_2"/>
</dbReference>
<evidence type="ECO:0000259" key="1">
    <source>
        <dbReference type="Pfam" id="PF00535"/>
    </source>
</evidence>
<evidence type="ECO:0000313" key="3">
    <source>
        <dbReference type="Proteomes" id="UP001195660"/>
    </source>
</evidence>
<protein>
    <submittedName>
        <fullName evidence="2">Glycosyltransferase</fullName>
    </submittedName>
</protein>
<accession>A0ABS2CEN4</accession>
<name>A0ABS2CEN4_9NEIS</name>
<dbReference type="EMBL" id="WOFE01000009">
    <property type="protein sequence ID" value="MBM5572610.1"/>
    <property type="molecule type" value="Genomic_DNA"/>
</dbReference>
<dbReference type="Gene3D" id="3.90.550.10">
    <property type="entry name" value="Spore Coat Polysaccharide Biosynthesis Protein SpsA, Chain A"/>
    <property type="match status" value="1"/>
</dbReference>
<feature type="domain" description="Glycosyltransferase 2-like" evidence="1">
    <location>
        <begin position="4"/>
        <end position="131"/>
    </location>
</feature>
<dbReference type="SUPFAM" id="SSF53448">
    <property type="entry name" value="Nucleotide-diphospho-sugar transferases"/>
    <property type="match status" value="1"/>
</dbReference>
<dbReference type="InterPro" id="IPR001173">
    <property type="entry name" value="Glyco_trans_2-like"/>
</dbReference>
<dbReference type="PANTHER" id="PTHR43685">
    <property type="entry name" value="GLYCOSYLTRANSFERASE"/>
    <property type="match status" value="1"/>
</dbReference>
<reference evidence="2 3" key="1">
    <citation type="submission" date="2019-11" db="EMBL/GenBank/DDBJ databases">
        <title>Novel Deefgea species.</title>
        <authorList>
            <person name="Han J.-H."/>
        </authorList>
    </citation>
    <scope>NUCLEOTIDE SEQUENCE [LARGE SCALE GENOMIC DNA]</scope>
    <source>
        <strain evidence="2 3">LMG 24817</strain>
    </source>
</reference>
<dbReference type="InterPro" id="IPR029044">
    <property type="entry name" value="Nucleotide-diphossugar_trans"/>
</dbReference>
<proteinExistence type="predicted"/>
<evidence type="ECO:0000313" key="2">
    <source>
        <dbReference type="EMBL" id="MBM5572610.1"/>
    </source>
</evidence>
<dbReference type="RefSeq" id="WP_203571941.1">
    <property type="nucleotide sequence ID" value="NZ_WOFE01000009.1"/>
</dbReference>
<sequence length="327" mass="36954">MKLSIIIPFFNPHPAHFSAMLTGLRDADYTGFTQVEVILINDGGAYSGETEISAFSADFPQGTTQLITLPTNQGVSCARNAGLAAATGDWIAFHDADDISLPQRFVQSAQFLQHHPEVIAIAGDMHVFDDHNPLISIRLFPLSHSEICVDNLFYCAMAQPALMLNRQRWQASGVLFTPKMDMAQDWDFLVRLSQYGQLANLGQALVRYRQHQQQRSSGIQREHANQHVRKIWQNQLQSLGITVTLELLHTHGLLSPYWLWNITDLDGAWALSAADVNDWREALIQHNHRSGSLEETLLAQRVNQIVRHWQAWQTSGKQAIRLQQLFT</sequence>